<proteinExistence type="predicted"/>
<evidence type="ECO:0000256" key="7">
    <source>
        <dbReference type="ARBA" id="ARBA00023237"/>
    </source>
</evidence>
<dbReference type="NCBIfam" id="TIGR01376">
    <property type="entry name" value="POMP_repeat"/>
    <property type="match status" value="1"/>
</dbReference>
<keyword evidence="7" id="KW-0998">Cell outer membrane</keyword>
<evidence type="ECO:0000256" key="6">
    <source>
        <dbReference type="ARBA" id="ARBA00023136"/>
    </source>
</evidence>
<dbReference type="EMBL" id="JBAFSM010000032">
    <property type="protein sequence ID" value="MEG3438644.1"/>
    <property type="molecule type" value="Genomic_DNA"/>
</dbReference>
<feature type="transmembrane region" description="Helical" evidence="8">
    <location>
        <begin position="493"/>
        <end position="510"/>
    </location>
</feature>
<keyword evidence="4" id="KW-0964">Secreted</keyword>
<comment type="subcellular location">
    <subcellularLocation>
        <location evidence="1">Cell envelope</location>
    </subcellularLocation>
    <subcellularLocation>
        <location evidence="2">Cell outer membrane</location>
    </subcellularLocation>
    <subcellularLocation>
        <location evidence="3">Secreted</location>
    </subcellularLocation>
</comment>
<reference evidence="9 10" key="1">
    <citation type="submission" date="2024-01" db="EMBL/GenBank/DDBJ databases">
        <title>Genomic insights into the taxonomy and metabolism of the cyanobacterium Pannus brasiliensis CCIBt3594.</title>
        <authorList>
            <person name="Machado M."/>
            <person name="Botero N.B."/>
            <person name="Andreote A.P.D."/>
            <person name="Feitosa A.M.T."/>
            <person name="Popin R."/>
            <person name="Sivonen K."/>
            <person name="Fiore M.F."/>
        </authorList>
    </citation>
    <scope>NUCLEOTIDE SEQUENCE [LARGE SCALE GENOMIC DNA]</scope>
    <source>
        <strain evidence="9 10">CCIBt3594</strain>
    </source>
</reference>
<evidence type="ECO:0000256" key="5">
    <source>
        <dbReference type="ARBA" id="ARBA00022729"/>
    </source>
</evidence>
<dbReference type="GO" id="GO:0005576">
    <property type="term" value="C:extracellular region"/>
    <property type="evidence" value="ECO:0007669"/>
    <property type="project" value="UniProtKB-SubCell"/>
</dbReference>
<keyword evidence="5" id="KW-0732">Signal</keyword>
<accession>A0AAW9QZS3</accession>
<evidence type="ECO:0000256" key="2">
    <source>
        <dbReference type="ARBA" id="ARBA00004442"/>
    </source>
</evidence>
<sequence length="514" mass="50643">MSTFSVTNLFDTGAGSLRQAVLDANALGGADTIEFSSVSGTISLTSGHLEITDSLTINGPGAGLLSISGSDQSRVFYLNQAGDVSIDGLTLTGGNAKFGGGISNVRSNLTISNSVISGNTTTTTGGGIENYNGTVKILNSTISGNSSLIGGGIYNVGTLDLRDSTVSGNSADSGGGIYTDGTATITNSTVSGNSAASGGGIYNEGTATITNSTVSGNSSSNYGGGIANLNTLTITGSTVSGNTSVSGGGVYNDGTMTITGSTLSGNTSAFGGGGFNNPGSTLTITDSTLAGNIAFQYAGGLFNFAEVTITGSTLSGNTATRGAGGVFNYGSATIINSTISGNTATAVNSVGGGVFNLLGVSLDLANSTLSDNAAAFGGGIFNYNGTFNFANTIIANSVSGGDCISVGPIDTNINNLVEDGSCNPLLSGDPNLGPLQDNGGPTFTHALPATSIAVNAGNNAAIPPGITTDQRGVIRIANGTVDIGAVESVPEPSAMMGVIVLGIAGICSWWRRRK</sequence>
<dbReference type="PANTHER" id="PTHR11319:SF35">
    <property type="entry name" value="OUTER MEMBRANE PROTEIN PMPC-RELATED"/>
    <property type="match status" value="1"/>
</dbReference>
<evidence type="ECO:0000313" key="9">
    <source>
        <dbReference type="EMBL" id="MEG3438644.1"/>
    </source>
</evidence>
<dbReference type="RefSeq" id="WP_332866126.1">
    <property type="nucleotide sequence ID" value="NZ_JBAFSM010000032.1"/>
</dbReference>
<name>A0AAW9QZS3_9CHRO</name>
<dbReference type="GO" id="GO:0009279">
    <property type="term" value="C:cell outer membrane"/>
    <property type="evidence" value="ECO:0007669"/>
    <property type="project" value="UniProtKB-SubCell"/>
</dbReference>
<evidence type="ECO:0000256" key="1">
    <source>
        <dbReference type="ARBA" id="ARBA00004196"/>
    </source>
</evidence>
<dbReference type="InterPro" id="IPR059226">
    <property type="entry name" value="Choice_anch_Q_dom"/>
</dbReference>
<keyword evidence="8" id="KW-1133">Transmembrane helix</keyword>
<dbReference type="NCBIfam" id="NF041518">
    <property type="entry name" value="choice_anch_Q"/>
    <property type="match status" value="1"/>
</dbReference>
<dbReference type="InterPro" id="IPR003368">
    <property type="entry name" value="POMP_repeat"/>
</dbReference>
<dbReference type="Gene3D" id="2.160.20.10">
    <property type="entry name" value="Single-stranded right-handed beta-helix, Pectin lyase-like"/>
    <property type="match status" value="1"/>
</dbReference>
<evidence type="ECO:0000256" key="8">
    <source>
        <dbReference type="SAM" id="Phobius"/>
    </source>
</evidence>
<dbReference type="InterPro" id="IPR012334">
    <property type="entry name" value="Pectin_lyas_fold"/>
</dbReference>
<dbReference type="Proteomes" id="UP001328733">
    <property type="component" value="Unassembled WGS sequence"/>
</dbReference>
<evidence type="ECO:0000256" key="3">
    <source>
        <dbReference type="ARBA" id="ARBA00004613"/>
    </source>
</evidence>
<dbReference type="AlphaFoldDB" id="A0AAW9QZS3"/>
<keyword evidence="8" id="KW-0812">Transmembrane</keyword>
<organism evidence="9 10">
    <name type="scientific">Pannus brasiliensis CCIBt3594</name>
    <dbReference type="NCBI Taxonomy" id="1427578"/>
    <lineage>
        <taxon>Bacteria</taxon>
        <taxon>Bacillati</taxon>
        <taxon>Cyanobacteriota</taxon>
        <taxon>Cyanophyceae</taxon>
        <taxon>Oscillatoriophycideae</taxon>
        <taxon>Chroococcales</taxon>
        <taxon>Microcystaceae</taxon>
        <taxon>Pannus</taxon>
    </lineage>
</organism>
<protein>
    <submittedName>
        <fullName evidence="9">Choice-of-anchor Q domain-containing protein</fullName>
    </submittedName>
</protein>
<dbReference type="InterPro" id="IPR011050">
    <property type="entry name" value="Pectin_lyase_fold/virulence"/>
</dbReference>
<keyword evidence="6 8" id="KW-0472">Membrane</keyword>
<dbReference type="SUPFAM" id="SSF51126">
    <property type="entry name" value="Pectin lyase-like"/>
    <property type="match status" value="2"/>
</dbReference>
<evidence type="ECO:0000313" key="10">
    <source>
        <dbReference type="Proteomes" id="UP001328733"/>
    </source>
</evidence>
<evidence type="ECO:0000256" key="4">
    <source>
        <dbReference type="ARBA" id="ARBA00022525"/>
    </source>
</evidence>
<dbReference type="PANTHER" id="PTHR11319">
    <property type="entry name" value="G PROTEIN-COUPLED RECEPTOR-RELATED"/>
    <property type="match status" value="1"/>
</dbReference>
<keyword evidence="10" id="KW-1185">Reference proteome</keyword>
<gene>
    <name evidence="9" type="ORF">V0288_16040</name>
</gene>
<comment type="caution">
    <text evidence="9">The sequence shown here is derived from an EMBL/GenBank/DDBJ whole genome shotgun (WGS) entry which is preliminary data.</text>
</comment>